<dbReference type="PANTHER" id="PTHR10682">
    <property type="entry name" value="POLY A POLYMERASE"/>
    <property type="match status" value="1"/>
</dbReference>
<dbReference type="AlphaFoldDB" id="A0A9R1R2A1"/>
<dbReference type="Gene3D" id="1.10.1410.10">
    <property type="match status" value="1"/>
</dbReference>
<reference evidence="2 3" key="1">
    <citation type="submission" date="2017-09" db="EMBL/GenBank/DDBJ databases">
        <authorList>
            <consortium name="International Durum Wheat Genome Sequencing Consortium (IDWGSC)"/>
            <person name="Milanesi L."/>
        </authorList>
    </citation>
    <scope>NUCLEOTIDE SEQUENCE [LARGE SCALE GENOMIC DNA]</scope>
    <source>
        <strain evidence="3">cv. Svevo</strain>
    </source>
</reference>
<feature type="domain" description="Poly(A) polymerase nucleotidyltransferase" evidence="1">
    <location>
        <begin position="15"/>
        <end position="112"/>
    </location>
</feature>
<protein>
    <recommendedName>
        <fullName evidence="1">Poly(A) polymerase nucleotidyltransferase domain-containing protein</fullName>
    </recommendedName>
</protein>
<dbReference type="Proteomes" id="UP000324705">
    <property type="component" value="Chromosome 2A"/>
</dbReference>
<dbReference type="EMBL" id="LT934113">
    <property type="protein sequence ID" value="VAH25630.1"/>
    <property type="molecule type" value="Genomic_DNA"/>
</dbReference>
<evidence type="ECO:0000259" key="1">
    <source>
        <dbReference type="Pfam" id="PF20750"/>
    </source>
</evidence>
<dbReference type="Gramene" id="TRITD2Av1G017100.1">
    <property type="protein sequence ID" value="TRITD2Av1G017100.1"/>
    <property type="gene ID" value="TRITD2Av1G017100"/>
</dbReference>
<gene>
    <name evidence="2" type="ORF">TRITD_2Av1G017100</name>
</gene>
<proteinExistence type="predicted"/>
<accession>A0A9R1R2A1</accession>
<dbReference type="InterPro" id="IPR043519">
    <property type="entry name" value="NT_sf"/>
</dbReference>
<name>A0A9R1R2A1_TRITD</name>
<organism evidence="2 3">
    <name type="scientific">Triticum turgidum subsp. durum</name>
    <name type="common">Durum wheat</name>
    <name type="synonym">Triticum durum</name>
    <dbReference type="NCBI Taxonomy" id="4567"/>
    <lineage>
        <taxon>Eukaryota</taxon>
        <taxon>Viridiplantae</taxon>
        <taxon>Streptophyta</taxon>
        <taxon>Embryophyta</taxon>
        <taxon>Tracheophyta</taxon>
        <taxon>Spermatophyta</taxon>
        <taxon>Magnoliopsida</taxon>
        <taxon>Liliopsida</taxon>
        <taxon>Poales</taxon>
        <taxon>Poaceae</taxon>
        <taxon>BOP clade</taxon>
        <taxon>Pooideae</taxon>
        <taxon>Triticodae</taxon>
        <taxon>Triticeae</taxon>
        <taxon>Triticinae</taxon>
        <taxon>Triticum</taxon>
    </lineage>
</organism>
<dbReference type="SUPFAM" id="SSF81301">
    <property type="entry name" value="Nucleotidyltransferase"/>
    <property type="match status" value="1"/>
</dbReference>
<dbReference type="PANTHER" id="PTHR10682:SF22">
    <property type="entry name" value="POLYNUCLEOTIDE ADENYLYLTRANSFERASE"/>
    <property type="match status" value="1"/>
</dbReference>
<evidence type="ECO:0000313" key="2">
    <source>
        <dbReference type="EMBL" id="VAH25630.1"/>
    </source>
</evidence>
<evidence type="ECO:0000313" key="3">
    <source>
        <dbReference type="Proteomes" id="UP000324705"/>
    </source>
</evidence>
<sequence length="140" mass="15708">MTSSAPTSFPKRKLGVTPAGSFDGPLEADLHSTQELEQLLAELGLYKSEETARQEEVLRKLDKIVKEWVKELAIQRGQVNTNVGLFTFGSYHLGVDEPGADIDTLCVGPNRIFLLYCVAYWHKWNKCLNCNLSLMHISLL</sequence>
<dbReference type="Pfam" id="PF20750">
    <property type="entry name" value="PAP_NTPase"/>
    <property type="match status" value="1"/>
</dbReference>
<dbReference type="GO" id="GO:1990817">
    <property type="term" value="F:poly(A) RNA polymerase activity"/>
    <property type="evidence" value="ECO:0007669"/>
    <property type="project" value="TreeGrafter"/>
</dbReference>
<dbReference type="GO" id="GO:0005634">
    <property type="term" value="C:nucleus"/>
    <property type="evidence" value="ECO:0007669"/>
    <property type="project" value="TreeGrafter"/>
</dbReference>
<dbReference type="Gene3D" id="3.30.460.10">
    <property type="entry name" value="Beta Polymerase, domain 2"/>
    <property type="match status" value="1"/>
</dbReference>
<dbReference type="InterPro" id="IPR048840">
    <property type="entry name" value="PolA_pol_NTPase"/>
</dbReference>
<keyword evidence="3" id="KW-1185">Reference proteome</keyword>